<reference evidence="1" key="1">
    <citation type="submission" date="2023-06" db="EMBL/GenBank/DDBJ databases">
        <title>Survivors Of The Sea: Transcriptome response of Skeletonema marinoi to long-term dormancy.</title>
        <authorList>
            <person name="Pinder M.I.M."/>
            <person name="Kourtchenko O."/>
            <person name="Robertson E.K."/>
            <person name="Larsson T."/>
            <person name="Maumus F."/>
            <person name="Osuna-Cruz C.M."/>
            <person name="Vancaester E."/>
            <person name="Stenow R."/>
            <person name="Vandepoele K."/>
            <person name="Ploug H."/>
            <person name="Bruchert V."/>
            <person name="Godhe A."/>
            <person name="Topel M."/>
        </authorList>
    </citation>
    <scope>NUCLEOTIDE SEQUENCE</scope>
    <source>
        <strain evidence="1">R05AC</strain>
    </source>
</reference>
<evidence type="ECO:0000313" key="2">
    <source>
        <dbReference type="Proteomes" id="UP001224775"/>
    </source>
</evidence>
<gene>
    <name evidence="1" type="ORF">QTG54_010703</name>
</gene>
<keyword evidence="2" id="KW-1185">Reference proteome</keyword>
<dbReference type="EMBL" id="JATAAI010000020">
    <property type="protein sequence ID" value="KAK1738673.1"/>
    <property type="molecule type" value="Genomic_DNA"/>
</dbReference>
<organism evidence="1 2">
    <name type="scientific">Skeletonema marinoi</name>
    <dbReference type="NCBI Taxonomy" id="267567"/>
    <lineage>
        <taxon>Eukaryota</taxon>
        <taxon>Sar</taxon>
        <taxon>Stramenopiles</taxon>
        <taxon>Ochrophyta</taxon>
        <taxon>Bacillariophyta</taxon>
        <taxon>Coscinodiscophyceae</taxon>
        <taxon>Thalassiosirophycidae</taxon>
        <taxon>Thalassiosirales</taxon>
        <taxon>Skeletonemataceae</taxon>
        <taxon>Skeletonema</taxon>
        <taxon>Skeletonema marinoi-dohrnii complex</taxon>
    </lineage>
</organism>
<dbReference type="Proteomes" id="UP001224775">
    <property type="component" value="Unassembled WGS sequence"/>
</dbReference>
<dbReference type="AlphaFoldDB" id="A0AAD9DAJ6"/>
<name>A0AAD9DAJ6_9STRA</name>
<accession>A0AAD9DAJ6</accession>
<sequence>MQPLHTTLAGIVFFFLNAVVAVVIFSSNLRNITLSDNINLHRSPPIDENVTAAGIFCDTLVTSQGGVGSTSYLRQFEKYARTNDIGDRDGLKHKAASCWKSHNSSSISFNGRCFSKVLVVIGDPLHTVESTSTWRRFGVYHLNKLRRGCNKVGDPYKKNTTLHQIYTEMLDAGKDMTGIDHYVQSWYKASQDRLNWPEIKLVTTQTLYDNAVENAKWLGVNDEDLCHFSEFSFNLSKMHSLSLPNVTKSEAERLNEMFKNVTHIARNVTEIP</sequence>
<proteinExistence type="predicted"/>
<comment type="caution">
    <text evidence="1">The sequence shown here is derived from an EMBL/GenBank/DDBJ whole genome shotgun (WGS) entry which is preliminary data.</text>
</comment>
<evidence type="ECO:0000313" key="1">
    <source>
        <dbReference type="EMBL" id="KAK1738673.1"/>
    </source>
</evidence>
<protein>
    <submittedName>
        <fullName evidence="1">Uncharacterized protein</fullName>
    </submittedName>
</protein>